<accession>A0AB34KC97</accession>
<organism evidence="1 2">
    <name type="scientific">Prymnesium parvum</name>
    <name type="common">Toxic golden alga</name>
    <dbReference type="NCBI Taxonomy" id="97485"/>
    <lineage>
        <taxon>Eukaryota</taxon>
        <taxon>Haptista</taxon>
        <taxon>Haptophyta</taxon>
        <taxon>Prymnesiophyceae</taxon>
        <taxon>Prymnesiales</taxon>
        <taxon>Prymnesiaceae</taxon>
        <taxon>Prymnesium</taxon>
    </lineage>
</organism>
<protein>
    <submittedName>
        <fullName evidence="1">Uncharacterized protein</fullName>
    </submittedName>
</protein>
<gene>
    <name evidence="1" type="ORF">AB1Y20_001055</name>
</gene>
<evidence type="ECO:0000313" key="2">
    <source>
        <dbReference type="Proteomes" id="UP001515480"/>
    </source>
</evidence>
<dbReference type="AlphaFoldDB" id="A0AB34KC97"/>
<proteinExistence type="predicted"/>
<sequence>MRVVGLGWIEFKAQWSSAVDAYVGSISDLTTQLTEILEEEHERTIPEVAPAPIMQRKTFKQLGTATLQAEQLADQRLSMTSEQLLAAAVLERQRLEAVGILDTIGDRQPELPPPLNEELVGRKLEIHWRYWRNAEAGERGKKKQVFICANPVAI</sequence>
<dbReference type="Proteomes" id="UP001515480">
    <property type="component" value="Unassembled WGS sequence"/>
</dbReference>
<reference evidence="1 2" key="1">
    <citation type="journal article" date="2024" name="Science">
        <title>Giant polyketide synthase enzymes in the biosynthesis of giant marine polyether toxins.</title>
        <authorList>
            <person name="Fallon T.R."/>
            <person name="Shende V.V."/>
            <person name="Wierzbicki I.H."/>
            <person name="Pendleton A.L."/>
            <person name="Watervoot N.F."/>
            <person name="Auber R.P."/>
            <person name="Gonzalez D.J."/>
            <person name="Wisecaver J.H."/>
            <person name="Moore B.S."/>
        </authorList>
    </citation>
    <scope>NUCLEOTIDE SEQUENCE [LARGE SCALE GENOMIC DNA]</scope>
    <source>
        <strain evidence="1 2">12B1</strain>
    </source>
</reference>
<keyword evidence="2" id="KW-1185">Reference proteome</keyword>
<comment type="caution">
    <text evidence="1">The sequence shown here is derived from an EMBL/GenBank/DDBJ whole genome shotgun (WGS) entry which is preliminary data.</text>
</comment>
<dbReference type="EMBL" id="JBGBPQ010000001">
    <property type="protein sequence ID" value="KAL1530139.1"/>
    <property type="molecule type" value="Genomic_DNA"/>
</dbReference>
<name>A0AB34KC97_PRYPA</name>
<evidence type="ECO:0000313" key="1">
    <source>
        <dbReference type="EMBL" id="KAL1530139.1"/>
    </source>
</evidence>